<evidence type="ECO:0000256" key="2">
    <source>
        <dbReference type="ARBA" id="ARBA00023235"/>
    </source>
</evidence>
<comment type="similarity">
    <text evidence="1">Belongs to the PrpF family.</text>
</comment>
<dbReference type="Gene3D" id="3.10.310.10">
    <property type="entry name" value="Diaminopimelate Epimerase, Chain A, domain 1"/>
    <property type="match status" value="2"/>
</dbReference>
<accession>A0ABS3KVQ2</accession>
<dbReference type="InterPro" id="IPR007400">
    <property type="entry name" value="PrpF-like"/>
</dbReference>
<protein>
    <submittedName>
        <fullName evidence="3">4-oxalomesaconate tautomerase</fullName>
        <ecNumber evidence="3">5.3.2.8</ecNumber>
    </submittedName>
</protein>
<organism evidence="3 4">
    <name type="scientific">Roseomonas haemaphysalidis</name>
    <dbReference type="NCBI Taxonomy" id="2768162"/>
    <lineage>
        <taxon>Bacteria</taxon>
        <taxon>Pseudomonadati</taxon>
        <taxon>Pseudomonadota</taxon>
        <taxon>Alphaproteobacteria</taxon>
        <taxon>Acetobacterales</taxon>
        <taxon>Roseomonadaceae</taxon>
        <taxon>Roseomonas</taxon>
    </lineage>
</organism>
<dbReference type="EC" id="5.3.2.8" evidence="3"/>
<dbReference type="Proteomes" id="UP001518989">
    <property type="component" value="Unassembled WGS sequence"/>
</dbReference>
<evidence type="ECO:0000313" key="4">
    <source>
        <dbReference type="Proteomes" id="UP001518989"/>
    </source>
</evidence>
<comment type="caution">
    <text evidence="3">The sequence shown here is derived from an EMBL/GenBank/DDBJ whole genome shotgun (WGS) entry which is preliminary data.</text>
</comment>
<dbReference type="EMBL" id="JACTNG010000016">
    <property type="protein sequence ID" value="MBO1081562.1"/>
    <property type="molecule type" value="Genomic_DNA"/>
</dbReference>
<dbReference type="SUPFAM" id="SSF54506">
    <property type="entry name" value="Diaminopimelate epimerase-like"/>
    <property type="match status" value="2"/>
</dbReference>
<dbReference type="PANTHER" id="PTHR43709:SF3">
    <property type="entry name" value="ISOMERASE YBHH-RELATED"/>
    <property type="match status" value="1"/>
</dbReference>
<dbReference type="GO" id="GO:0016853">
    <property type="term" value="F:isomerase activity"/>
    <property type="evidence" value="ECO:0007669"/>
    <property type="project" value="UniProtKB-KW"/>
</dbReference>
<sequence length="359" mass="36588">MQTRIPCVLMRGGTSRGPYFLAAHLPAEPAARDAVLLAAMGSPHPLQIDGIGGGSTLTSKVAIVGPSAEAGVDVEYLFAQVSVDAGVVDTKPNCGNMLAGVGPFAIEAGLVTPTHPETLVRIRNRNTGALVEAVVQTPGGQVTYEGDASIPGVPGTAAPIALRFRDVAGSKTGALFPTGQRTEWIDGTEVTLIDGAMPMMLIAAASLGTDANLPPAAIEADLALLARIEALRLEAGRRMGLGDVSASVIPKPALVGPGTDGATLTARYLTPHVVHRAMAVTGGITLAVAARLPGTVASPLASGTGDARIAHPAGQLEIGLSLDGETVRWASVLRTARRIFEGHLLVRADTGMALPLAAE</sequence>
<dbReference type="PANTHER" id="PTHR43709">
    <property type="entry name" value="ACONITATE ISOMERASE-RELATED"/>
    <property type="match status" value="1"/>
</dbReference>
<dbReference type="RefSeq" id="WP_207419738.1">
    <property type="nucleotide sequence ID" value="NZ_CP061177.1"/>
</dbReference>
<proteinExistence type="inferred from homology"/>
<dbReference type="NCBIfam" id="NF033377">
    <property type="entry name" value="OMA_tautomer"/>
    <property type="match status" value="1"/>
</dbReference>
<dbReference type="InterPro" id="IPR047687">
    <property type="entry name" value="OMA_tautomer-like"/>
</dbReference>
<name>A0ABS3KVQ2_9PROT</name>
<dbReference type="Pfam" id="PF04303">
    <property type="entry name" value="PrpF"/>
    <property type="match status" value="1"/>
</dbReference>
<keyword evidence="4" id="KW-1185">Reference proteome</keyword>
<gene>
    <name evidence="3" type="ORF">IAI61_21210</name>
</gene>
<reference evidence="3 4" key="1">
    <citation type="submission" date="2020-09" db="EMBL/GenBank/DDBJ databases">
        <title>Roseomonas.</title>
        <authorList>
            <person name="Zhu W."/>
        </authorList>
    </citation>
    <scope>NUCLEOTIDE SEQUENCE [LARGE SCALE GENOMIC DNA]</scope>
    <source>
        <strain evidence="3 4">573</strain>
    </source>
</reference>
<evidence type="ECO:0000313" key="3">
    <source>
        <dbReference type="EMBL" id="MBO1081562.1"/>
    </source>
</evidence>
<evidence type="ECO:0000256" key="1">
    <source>
        <dbReference type="ARBA" id="ARBA00007673"/>
    </source>
</evidence>
<keyword evidence="2 3" id="KW-0413">Isomerase</keyword>